<evidence type="ECO:0000313" key="2">
    <source>
        <dbReference type="Proteomes" id="UP001239111"/>
    </source>
</evidence>
<protein>
    <submittedName>
        <fullName evidence="1">Uncharacterized protein</fullName>
    </submittedName>
</protein>
<gene>
    <name evidence="1" type="ORF">QAD02_022050</name>
</gene>
<accession>A0ACC2PRV5</accession>
<organism evidence="1 2">
    <name type="scientific">Eretmocerus hayati</name>
    <dbReference type="NCBI Taxonomy" id="131215"/>
    <lineage>
        <taxon>Eukaryota</taxon>
        <taxon>Metazoa</taxon>
        <taxon>Ecdysozoa</taxon>
        <taxon>Arthropoda</taxon>
        <taxon>Hexapoda</taxon>
        <taxon>Insecta</taxon>
        <taxon>Pterygota</taxon>
        <taxon>Neoptera</taxon>
        <taxon>Endopterygota</taxon>
        <taxon>Hymenoptera</taxon>
        <taxon>Apocrita</taxon>
        <taxon>Proctotrupomorpha</taxon>
        <taxon>Chalcidoidea</taxon>
        <taxon>Aphelinidae</taxon>
        <taxon>Aphelininae</taxon>
        <taxon>Eretmocerus</taxon>
    </lineage>
</organism>
<dbReference type="EMBL" id="CM056741">
    <property type="protein sequence ID" value="KAJ8686256.1"/>
    <property type="molecule type" value="Genomic_DNA"/>
</dbReference>
<dbReference type="Proteomes" id="UP001239111">
    <property type="component" value="Chromosome 1"/>
</dbReference>
<name>A0ACC2PRV5_9HYME</name>
<comment type="caution">
    <text evidence="1">The sequence shown here is derived from an EMBL/GenBank/DDBJ whole genome shotgun (WGS) entry which is preliminary data.</text>
</comment>
<proteinExistence type="predicted"/>
<evidence type="ECO:0000313" key="1">
    <source>
        <dbReference type="EMBL" id="KAJ8686256.1"/>
    </source>
</evidence>
<keyword evidence="2" id="KW-1185">Reference proteome</keyword>
<sequence>MDDLSQEFNHLGLHENKLFSDSVHICLKVLVQKSLIKVELSEDVLRNSVEIGSKMSQEFINFFENLVIEEDEDKLFGSDEEADADGDNEAAIGSLSDIASIQGNNEPISKSYKL</sequence>
<reference evidence="1" key="1">
    <citation type="submission" date="2023-04" db="EMBL/GenBank/DDBJ databases">
        <title>A chromosome-level genome assembly of the parasitoid wasp Eretmocerus hayati.</title>
        <authorList>
            <person name="Zhong Y."/>
            <person name="Liu S."/>
            <person name="Liu Y."/>
        </authorList>
    </citation>
    <scope>NUCLEOTIDE SEQUENCE</scope>
    <source>
        <strain evidence="1">ZJU_SS_LIU_2023</strain>
    </source>
</reference>